<dbReference type="AlphaFoldDB" id="A0A9N9PI36"/>
<feature type="domain" description="Hemocyanin middle" evidence="2">
    <location>
        <begin position="49"/>
        <end position="253"/>
    </location>
</feature>
<protein>
    <submittedName>
        <fullName evidence="3">2426_t:CDS:1</fullName>
    </submittedName>
</protein>
<dbReference type="EMBL" id="CAJVQA010062891">
    <property type="protein sequence ID" value="CAG8829828.1"/>
    <property type="molecule type" value="Genomic_DNA"/>
</dbReference>
<sequence>VEDCKTKDVDMVHYAVMTFISHHPEARNQGLRVPSLAARHPNLFAQCGTATGDEKRLDYWREDPNLNEHHEHWHILYKALPMPDPNNTDNTYERDRFGELFIYMHRQMNARYIAERLSVGLDVTNPLENFDEIIPEGYTPSKHLKTQNADAKAYVARPVGKTMKMGDRPEMNINFTVDKVKKTRELIKKSIETVTPQGGGYFLDENDKPIEQIVANKLGLAIESGLNERYSNLSMYTPFHSAGHVILGSLKDPG</sequence>
<evidence type="ECO:0000256" key="1">
    <source>
        <dbReference type="ARBA" id="ARBA00022723"/>
    </source>
</evidence>
<dbReference type="InterPro" id="IPR008922">
    <property type="entry name" value="Di-copper_centre_dom_sf"/>
</dbReference>
<name>A0A9N9PI36_9GLOM</name>
<feature type="non-terminal residue" evidence="3">
    <location>
        <position position="254"/>
    </location>
</feature>
<evidence type="ECO:0000313" key="3">
    <source>
        <dbReference type="EMBL" id="CAG8829828.1"/>
    </source>
</evidence>
<evidence type="ECO:0000259" key="2">
    <source>
        <dbReference type="Pfam" id="PF00372"/>
    </source>
</evidence>
<dbReference type="Gene3D" id="1.10.1280.10">
    <property type="entry name" value="Di-copper center containing domain from catechol oxidase"/>
    <property type="match status" value="1"/>
</dbReference>
<evidence type="ECO:0000313" key="4">
    <source>
        <dbReference type="Proteomes" id="UP000789759"/>
    </source>
</evidence>
<keyword evidence="1" id="KW-0479">Metal-binding</keyword>
<proteinExistence type="predicted"/>
<accession>A0A9N9PI36</accession>
<dbReference type="Pfam" id="PF00372">
    <property type="entry name" value="Hemocyanin_M"/>
    <property type="match status" value="1"/>
</dbReference>
<dbReference type="PANTHER" id="PTHR11511">
    <property type="entry name" value="LARVAL STORAGE PROTEIN/PHENOLOXIDASE"/>
    <property type="match status" value="1"/>
</dbReference>
<feature type="non-terminal residue" evidence="3">
    <location>
        <position position="1"/>
    </location>
</feature>
<dbReference type="OrthoDB" id="8119704at2759"/>
<keyword evidence="4" id="KW-1185">Reference proteome</keyword>
<dbReference type="PANTHER" id="PTHR11511:SF4">
    <property type="entry name" value="PHENOLOXIDASE 2-RELATED"/>
    <property type="match status" value="1"/>
</dbReference>
<dbReference type="InterPro" id="IPR013788">
    <property type="entry name" value="Hemocyanin/hexamerin"/>
</dbReference>
<organism evidence="3 4">
    <name type="scientific">Cetraspora pellucida</name>
    <dbReference type="NCBI Taxonomy" id="1433469"/>
    <lineage>
        <taxon>Eukaryota</taxon>
        <taxon>Fungi</taxon>
        <taxon>Fungi incertae sedis</taxon>
        <taxon>Mucoromycota</taxon>
        <taxon>Glomeromycotina</taxon>
        <taxon>Glomeromycetes</taxon>
        <taxon>Diversisporales</taxon>
        <taxon>Gigasporaceae</taxon>
        <taxon>Cetraspora</taxon>
    </lineage>
</organism>
<gene>
    <name evidence="3" type="ORF">CPELLU_LOCUS20534</name>
</gene>
<dbReference type="SUPFAM" id="SSF48056">
    <property type="entry name" value="Di-copper centre-containing domain"/>
    <property type="match status" value="1"/>
</dbReference>
<comment type="caution">
    <text evidence="3">The sequence shown here is derived from an EMBL/GenBank/DDBJ whole genome shotgun (WGS) entry which is preliminary data.</text>
</comment>
<dbReference type="Proteomes" id="UP000789759">
    <property type="component" value="Unassembled WGS sequence"/>
</dbReference>
<dbReference type="InterPro" id="IPR000896">
    <property type="entry name" value="Hemocyanin/hexamerin_mid_dom"/>
</dbReference>
<reference evidence="3" key="1">
    <citation type="submission" date="2021-06" db="EMBL/GenBank/DDBJ databases">
        <authorList>
            <person name="Kallberg Y."/>
            <person name="Tangrot J."/>
            <person name="Rosling A."/>
        </authorList>
    </citation>
    <scope>NUCLEOTIDE SEQUENCE</scope>
    <source>
        <strain evidence="3">FL966</strain>
    </source>
</reference>
<dbReference type="GO" id="GO:0046872">
    <property type="term" value="F:metal ion binding"/>
    <property type="evidence" value="ECO:0007669"/>
    <property type="project" value="UniProtKB-KW"/>
</dbReference>